<feature type="compositionally biased region" description="Acidic residues" evidence="1">
    <location>
        <begin position="212"/>
        <end position="230"/>
    </location>
</feature>
<sequence>MADNDAHMADVNDKTPTQPTFSAHDYQPASAGPAGSYTTSSKSPSPNPSASSSRGTSKRRKVGDEGRDERHHLLEEMLSMNFAKFQSEMIESNRQSMQQMISLNTETLASVSATMTTNFNSVTTTQSTIAQTLSGVATTLNNVNHAQSATARSLLNLEERLNSQPSFRGRTDTRERARRKEEKGKEKETEVVTPMEVDSGDPDPESGGAWPESEEEPETDDGAGNDADSEESGKDDTWAGVSKKKKVKNDKEKKAENAFKMDVRDWLHELVGGRQYSLLATVSDREANNFAKEFKQNPLARPCGIADFRYCVDRKPACPWNKGAAYVFADYVEKRRFMKVSGKKQRDRLRAAFATRMRSLVRDYKESQRTQEEQLQKERLNNKRTRKTTTFKQRRSTMEALTSLRQFIPVLDQLGIDGVSSDEPDDAANSSGSASNNQFEVLEPQWRDPTVGNFFRKVDALHNHTRMYTDSFGVRFTTGAPPRVRLRKGKKSETTKYPRGVPFNLYRAEWLEEREPGWRKGGQGLVNEIICPKKMRKDLIFPAELDEQLRQKGFA</sequence>
<dbReference type="EMBL" id="JADNRY010000219">
    <property type="protein sequence ID" value="KAF9060989.1"/>
    <property type="molecule type" value="Genomic_DNA"/>
</dbReference>
<gene>
    <name evidence="3" type="ORF">BDP27DRAFT_1370065</name>
    <name evidence="2" type="ORF">BDP27DRAFT_1438271</name>
</gene>
<organism evidence="3 4">
    <name type="scientific">Rhodocollybia butyracea</name>
    <dbReference type="NCBI Taxonomy" id="206335"/>
    <lineage>
        <taxon>Eukaryota</taxon>
        <taxon>Fungi</taxon>
        <taxon>Dikarya</taxon>
        <taxon>Basidiomycota</taxon>
        <taxon>Agaricomycotina</taxon>
        <taxon>Agaricomycetes</taxon>
        <taxon>Agaricomycetidae</taxon>
        <taxon>Agaricales</taxon>
        <taxon>Marasmiineae</taxon>
        <taxon>Omphalotaceae</taxon>
        <taxon>Rhodocollybia</taxon>
    </lineage>
</organism>
<dbReference type="OrthoDB" id="3224221at2759"/>
<protein>
    <submittedName>
        <fullName evidence="3">Uncharacterized protein</fullName>
    </submittedName>
</protein>
<dbReference type="AlphaFoldDB" id="A0A9P5P8P3"/>
<evidence type="ECO:0000313" key="2">
    <source>
        <dbReference type="EMBL" id="KAF9024162.1"/>
    </source>
</evidence>
<feature type="compositionally biased region" description="Basic and acidic residues" evidence="1">
    <location>
        <begin position="169"/>
        <end position="190"/>
    </location>
</feature>
<proteinExistence type="predicted"/>
<feature type="compositionally biased region" description="Basic and acidic residues" evidence="1">
    <location>
        <begin position="1"/>
        <end position="13"/>
    </location>
</feature>
<reference evidence="3" key="1">
    <citation type="submission" date="2020-11" db="EMBL/GenBank/DDBJ databases">
        <authorList>
            <consortium name="DOE Joint Genome Institute"/>
            <person name="Ahrendt S."/>
            <person name="Riley R."/>
            <person name="Andreopoulos W."/>
            <person name="Labutti K."/>
            <person name="Pangilinan J."/>
            <person name="Ruiz-Duenas F.J."/>
            <person name="Barrasa J.M."/>
            <person name="Sanchez-Garcia M."/>
            <person name="Camarero S."/>
            <person name="Miyauchi S."/>
            <person name="Serrano A."/>
            <person name="Linde D."/>
            <person name="Babiker R."/>
            <person name="Drula E."/>
            <person name="Ayuso-Fernandez I."/>
            <person name="Pacheco R."/>
            <person name="Padilla G."/>
            <person name="Ferreira P."/>
            <person name="Barriuso J."/>
            <person name="Kellner H."/>
            <person name="Castanera R."/>
            <person name="Alfaro M."/>
            <person name="Ramirez L."/>
            <person name="Pisabarro A.G."/>
            <person name="Kuo A."/>
            <person name="Tritt A."/>
            <person name="Lipzen A."/>
            <person name="He G."/>
            <person name="Yan M."/>
            <person name="Ng V."/>
            <person name="Cullen D."/>
            <person name="Martin F."/>
            <person name="Rosso M.-N."/>
            <person name="Henrissat B."/>
            <person name="Hibbett D."/>
            <person name="Martinez A.T."/>
            <person name="Grigoriev I.V."/>
        </authorList>
    </citation>
    <scope>NUCLEOTIDE SEQUENCE</scope>
    <source>
        <strain evidence="3">AH 40177</strain>
    </source>
</reference>
<feature type="compositionally biased region" description="Low complexity" evidence="1">
    <location>
        <begin position="36"/>
        <end position="55"/>
    </location>
</feature>
<evidence type="ECO:0000313" key="4">
    <source>
        <dbReference type="Proteomes" id="UP000772434"/>
    </source>
</evidence>
<dbReference type="Proteomes" id="UP000772434">
    <property type="component" value="Unassembled WGS sequence"/>
</dbReference>
<name>A0A9P5P8P3_9AGAR</name>
<feature type="compositionally biased region" description="Low complexity" evidence="1">
    <location>
        <begin position="427"/>
        <end position="437"/>
    </location>
</feature>
<feature type="region of interest" description="Disordered" evidence="1">
    <location>
        <begin position="418"/>
        <end position="442"/>
    </location>
</feature>
<keyword evidence="4" id="KW-1185">Reference proteome</keyword>
<evidence type="ECO:0000313" key="3">
    <source>
        <dbReference type="EMBL" id="KAF9060989.1"/>
    </source>
</evidence>
<comment type="caution">
    <text evidence="3">The sequence shown here is derived from an EMBL/GenBank/DDBJ whole genome shotgun (WGS) entry which is preliminary data.</text>
</comment>
<feature type="region of interest" description="Disordered" evidence="1">
    <location>
        <begin position="1"/>
        <end position="66"/>
    </location>
</feature>
<feature type="region of interest" description="Disordered" evidence="1">
    <location>
        <begin position="160"/>
        <end position="253"/>
    </location>
</feature>
<accession>A0A9P5P8P3</accession>
<dbReference type="EMBL" id="JADNRY010000924">
    <property type="protein sequence ID" value="KAF9024162.1"/>
    <property type="molecule type" value="Genomic_DNA"/>
</dbReference>
<evidence type="ECO:0000256" key="1">
    <source>
        <dbReference type="SAM" id="MobiDB-lite"/>
    </source>
</evidence>